<dbReference type="PANTHER" id="PTHR46361">
    <property type="entry name" value="ELECTRON CARRIER/ PROTEIN DISULFIDE OXIDOREDUCTASE"/>
    <property type="match status" value="1"/>
</dbReference>
<evidence type="ECO:0000313" key="4">
    <source>
        <dbReference type="Proteomes" id="UP001267426"/>
    </source>
</evidence>
<dbReference type="InterPro" id="IPR006869">
    <property type="entry name" value="DUF547"/>
</dbReference>
<dbReference type="Pfam" id="PF04784">
    <property type="entry name" value="DUF547"/>
    <property type="match status" value="1"/>
</dbReference>
<gene>
    <name evidence="3" type="ORF">RM540_15170</name>
</gene>
<sequence>MPLTRFARALRPAPAVFLVLLAASATAQPAVEAPLDRVLGAVVGTDGLVDYRLLAREHRADLDAALAAVAEQDPSALRTDDQKTAFLLNAYNAHVLALVLQTDAANLEDEDLFERFFETPVRIAGGAATLNQIEHGALRRQDRVDGAAVPRAVQALRPARVDRRVHVGLNCAAVSCPPLGRRAFRASTLDADLGRAWRAFVASPRAARVDGGRVVLSSLFDWFADDFETPRRPLGDLLAGAFASRPDAAPLRRALAGRTAADLRADRDVQFDYDWTVNRR</sequence>
<dbReference type="RefSeq" id="WP_311665647.1">
    <property type="nucleotide sequence ID" value="NZ_JAVRHT010000051.1"/>
</dbReference>
<evidence type="ECO:0000313" key="3">
    <source>
        <dbReference type="EMBL" id="MDT0633095.1"/>
    </source>
</evidence>
<reference evidence="3 4" key="1">
    <citation type="submission" date="2023-09" db="EMBL/GenBank/DDBJ databases">
        <authorList>
            <person name="Rey-Velasco X."/>
        </authorList>
    </citation>
    <scope>NUCLEOTIDE SEQUENCE [LARGE SCALE GENOMIC DNA]</scope>
    <source>
        <strain evidence="3 4">F394</strain>
    </source>
</reference>
<dbReference type="PANTHER" id="PTHR46361:SF3">
    <property type="entry name" value="ELECTRON CARRIER_ PROTEIN DISULFIDE OXIDOREDUCTASE"/>
    <property type="match status" value="1"/>
</dbReference>
<dbReference type="EMBL" id="JAVRHT010000051">
    <property type="protein sequence ID" value="MDT0633095.1"/>
    <property type="molecule type" value="Genomic_DNA"/>
</dbReference>
<accession>A0ABU3BV38</accession>
<feature type="domain" description="DUF547" evidence="2">
    <location>
        <begin position="79"/>
        <end position="201"/>
    </location>
</feature>
<evidence type="ECO:0000259" key="2">
    <source>
        <dbReference type="Pfam" id="PF04784"/>
    </source>
</evidence>
<keyword evidence="1" id="KW-0732">Signal</keyword>
<evidence type="ECO:0000256" key="1">
    <source>
        <dbReference type="SAM" id="SignalP"/>
    </source>
</evidence>
<dbReference type="Proteomes" id="UP001267426">
    <property type="component" value="Unassembled WGS sequence"/>
</dbReference>
<feature type="signal peptide" evidence="1">
    <location>
        <begin position="1"/>
        <end position="27"/>
    </location>
</feature>
<proteinExistence type="predicted"/>
<keyword evidence="4" id="KW-1185">Reference proteome</keyword>
<protein>
    <submittedName>
        <fullName evidence="3">DUF547 domain-containing protein</fullName>
    </submittedName>
</protein>
<comment type="caution">
    <text evidence="3">The sequence shown here is derived from an EMBL/GenBank/DDBJ whole genome shotgun (WGS) entry which is preliminary data.</text>
</comment>
<name>A0ABU3BV38_9BACT</name>
<organism evidence="3 4">
    <name type="scientific">Rubrivirga litoralis</name>
    <dbReference type="NCBI Taxonomy" id="3075598"/>
    <lineage>
        <taxon>Bacteria</taxon>
        <taxon>Pseudomonadati</taxon>
        <taxon>Rhodothermota</taxon>
        <taxon>Rhodothermia</taxon>
        <taxon>Rhodothermales</taxon>
        <taxon>Rubricoccaceae</taxon>
        <taxon>Rubrivirga</taxon>
    </lineage>
</organism>
<feature type="chain" id="PRO_5046274684" evidence="1">
    <location>
        <begin position="28"/>
        <end position="280"/>
    </location>
</feature>